<feature type="domain" description="DUF1254" evidence="1">
    <location>
        <begin position="90"/>
        <end position="220"/>
    </location>
</feature>
<dbReference type="PANTHER" id="PTHR36509:SF2">
    <property type="entry name" value="BLL3101 PROTEIN"/>
    <property type="match status" value="1"/>
</dbReference>
<dbReference type="InterPro" id="IPR010679">
    <property type="entry name" value="DUF1254"/>
</dbReference>
<name>X1A617_9ZZZZ</name>
<dbReference type="Pfam" id="PF06863">
    <property type="entry name" value="DUF1254"/>
    <property type="match status" value="1"/>
</dbReference>
<dbReference type="EMBL" id="BART01006700">
    <property type="protein sequence ID" value="GAG68238.1"/>
    <property type="molecule type" value="Genomic_DNA"/>
</dbReference>
<feature type="non-terminal residue" evidence="2">
    <location>
        <position position="1"/>
    </location>
</feature>
<evidence type="ECO:0000313" key="2">
    <source>
        <dbReference type="EMBL" id="GAG68238.1"/>
    </source>
</evidence>
<dbReference type="AlphaFoldDB" id="X1A617"/>
<accession>X1A617</accession>
<comment type="caution">
    <text evidence="2">The sequence shown here is derived from an EMBL/GenBank/DDBJ whole genome shotgun (WGS) entry which is preliminary data.</text>
</comment>
<organism evidence="2">
    <name type="scientific">marine sediment metagenome</name>
    <dbReference type="NCBI Taxonomy" id="412755"/>
    <lineage>
        <taxon>unclassified sequences</taxon>
        <taxon>metagenomes</taxon>
        <taxon>ecological metagenomes</taxon>
    </lineage>
</organism>
<dbReference type="SUPFAM" id="SSF160935">
    <property type="entry name" value="VPA0735-like"/>
    <property type="match status" value="1"/>
</dbReference>
<sequence length="391" mass="42145">LKTITAVKCVALLLLSSMLFASGTFAAEKKAAMKPDEVKAKQAYALGVSAYIWGSPMVVMQTSRDAMTKGGDAPVTPEQFNKTGKLFAPVNQLTIAWGMLGPKFSAVQSANSDTLYTVTWYDVSKEPYILHLPDTKGRYYTFQFIDAWTNNFYYASTRTMGSQEQAYALVAPGWTGKLPANVTRVNCPTPTGFIPGRIFVASEKDVAAVNALQKQVTMTPLSSYGKKYSPPKVKVIPAKKYTGDLAFFEQLGDTLAINGAPAVDAGILGLFKNIGLTIDHGFDPSALSDGEKTSLAQAVKDGEAMLAAKSASMGKNVNGWQLSPVLDEYFGDSYLFRAAIAYQAFGVNTPIEAYYPSVFKDVDGKVLDGSAGKYTIRFPKGKTPRLGPSGR</sequence>
<proteinExistence type="predicted"/>
<dbReference type="Gene3D" id="2.60.40.1610">
    <property type="entry name" value="Domain of unknown function DUF1254"/>
    <property type="match status" value="1"/>
</dbReference>
<dbReference type="PANTHER" id="PTHR36509">
    <property type="entry name" value="BLL3101 PROTEIN"/>
    <property type="match status" value="1"/>
</dbReference>
<dbReference type="Gene3D" id="2.60.120.600">
    <property type="entry name" value="Domain of unknown function DUF1214, C-terminal domain"/>
    <property type="match status" value="1"/>
</dbReference>
<reference evidence="2" key="1">
    <citation type="journal article" date="2014" name="Front. Microbiol.">
        <title>High frequency of phylogenetically diverse reductive dehalogenase-homologous genes in deep subseafloor sedimentary metagenomes.</title>
        <authorList>
            <person name="Kawai M."/>
            <person name="Futagami T."/>
            <person name="Toyoda A."/>
            <person name="Takaki Y."/>
            <person name="Nishi S."/>
            <person name="Hori S."/>
            <person name="Arai W."/>
            <person name="Tsubouchi T."/>
            <person name="Morono Y."/>
            <person name="Uchiyama I."/>
            <person name="Ito T."/>
            <person name="Fujiyama A."/>
            <person name="Inagaki F."/>
            <person name="Takami H."/>
        </authorList>
    </citation>
    <scope>NUCLEOTIDE SEQUENCE</scope>
    <source>
        <strain evidence="2">Expedition CK06-06</strain>
    </source>
</reference>
<protein>
    <recommendedName>
        <fullName evidence="1">DUF1254 domain-containing protein</fullName>
    </recommendedName>
</protein>
<dbReference type="InterPro" id="IPR037049">
    <property type="entry name" value="DUF1214_C_sf"/>
</dbReference>
<dbReference type="InterPro" id="IPR037050">
    <property type="entry name" value="DUF1254_sf"/>
</dbReference>
<evidence type="ECO:0000259" key="1">
    <source>
        <dbReference type="Pfam" id="PF06863"/>
    </source>
</evidence>
<gene>
    <name evidence="2" type="ORF">S01H4_15281</name>
</gene>